<gene>
    <name evidence="3" type="ORF">ONB1V03_LOCUS7864</name>
</gene>
<dbReference type="CDD" id="cd22384">
    <property type="entry name" value="KH-I_KHDRBS"/>
    <property type="match status" value="1"/>
</dbReference>
<name>A0A7R9LZ10_9ACAR</name>
<dbReference type="InterPro" id="IPR004087">
    <property type="entry name" value="KH_dom"/>
</dbReference>
<proteinExistence type="predicted"/>
<dbReference type="AlphaFoldDB" id="A0A7R9LZ10"/>
<dbReference type="OrthoDB" id="6777263at2759"/>
<dbReference type="SUPFAM" id="SSF54791">
    <property type="entry name" value="Eukaryotic type KH-domain (KH-domain type I)"/>
    <property type="match status" value="1"/>
</dbReference>
<evidence type="ECO:0000313" key="3">
    <source>
        <dbReference type="EMBL" id="CAD7650540.1"/>
    </source>
</evidence>
<dbReference type="Proteomes" id="UP000728032">
    <property type="component" value="Unassembled WGS sequence"/>
</dbReference>
<dbReference type="EMBL" id="OC919004">
    <property type="protein sequence ID" value="CAD7650540.1"/>
    <property type="molecule type" value="Genomic_DNA"/>
</dbReference>
<dbReference type="Pfam" id="PF22675">
    <property type="entry name" value="KH-I_KHDC4-BBP"/>
    <property type="match status" value="1"/>
</dbReference>
<dbReference type="EMBL" id="CAJPVJ010004179">
    <property type="protein sequence ID" value="CAG2168374.1"/>
    <property type="molecule type" value="Genomic_DNA"/>
</dbReference>
<dbReference type="GO" id="GO:0003729">
    <property type="term" value="F:mRNA binding"/>
    <property type="evidence" value="ECO:0007669"/>
    <property type="project" value="TreeGrafter"/>
</dbReference>
<evidence type="ECO:0000256" key="1">
    <source>
        <dbReference type="ARBA" id="ARBA00022884"/>
    </source>
</evidence>
<evidence type="ECO:0000259" key="2">
    <source>
        <dbReference type="SMART" id="SM00322"/>
    </source>
</evidence>
<sequence>MPHSPSESNSPKDNHDLINTSFYDGNGVGMSATVTPILDVHKGRPVRLQVKVMVPVHDHPNFNFVGKLLGPKGNSLKWLQDQTQTKMAILGRGSMRDKQKEEGLRQTMDAKYMHLNEELHVEITAFAPAPEAYLRMGNALQEVKRFLVPDYYDDIRQQQLRELGILNVDKKPNTKLRINEGIGGTRPTMRDNEHSIHQIAANDTSLAVTTPPHLVSPNTPNGYSNNDCLPYNMNGENDSELSHCRLGSEIDF</sequence>
<organism evidence="3">
    <name type="scientific">Oppiella nova</name>
    <dbReference type="NCBI Taxonomy" id="334625"/>
    <lineage>
        <taxon>Eukaryota</taxon>
        <taxon>Metazoa</taxon>
        <taxon>Ecdysozoa</taxon>
        <taxon>Arthropoda</taxon>
        <taxon>Chelicerata</taxon>
        <taxon>Arachnida</taxon>
        <taxon>Acari</taxon>
        <taxon>Acariformes</taxon>
        <taxon>Sarcoptiformes</taxon>
        <taxon>Oribatida</taxon>
        <taxon>Brachypylina</taxon>
        <taxon>Oppioidea</taxon>
        <taxon>Oppiidae</taxon>
        <taxon>Oppiella</taxon>
    </lineage>
</organism>
<dbReference type="SMART" id="SM00322">
    <property type="entry name" value="KH"/>
    <property type="match status" value="1"/>
</dbReference>
<evidence type="ECO:0000313" key="4">
    <source>
        <dbReference type="Proteomes" id="UP000728032"/>
    </source>
</evidence>
<reference evidence="3" key="1">
    <citation type="submission" date="2020-11" db="EMBL/GenBank/DDBJ databases">
        <authorList>
            <person name="Tran Van P."/>
        </authorList>
    </citation>
    <scope>NUCLEOTIDE SEQUENCE</scope>
</reference>
<dbReference type="GO" id="GO:0005634">
    <property type="term" value="C:nucleus"/>
    <property type="evidence" value="ECO:0007669"/>
    <property type="project" value="TreeGrafter"/>
</dbReference>
<feature type="domain" description="K Homology" evidence="2">
    <location>
        <begin position="46"/>
        <end position="145"/>
    </location>
</feature>
<dbReference type="InterPro" id="IPR045071">
    <property type="entry name" value="BBP-like"/>
</dbReference>
<dbReference type="InterPro" id="IPR055256">
    <property type="entry name" value="KH_1_KHDC4/BBP-like"/>
</dbReference>
<dbReference type="PANTHER" id="PTHR11208:SF42">
    <property type="entry name" value="QUAKING RELATED 54B, ISOFORM E"/>
    <property type="match status" value="1"/>
</dbReference>
<keyword evidence="4" id="KW-1185">Reference proteome</keyword>
<dbReference type="InterPro" id="IPR036612">
    <property type="entry name" value="KH_dom_type_1_sf"/>
</dbReference>
<dbReference type="Gene3D" id="3.30.1370.10">
    <property type="entry name" value="K Homology domain, type 1"/>
    <property type="match status" value="1"/>
</dbReference>
<dbReference type="GO" id="GO:0000381">
    <property type="term" value="P:regulation of alternative mRNA splicing, via spliceosome"/>
    <property type="evidence" value="ECO:0007669"/>
    <property type="project" value="TreeGrafter"/>
</dbReference>
<protein>
    <recommendedName>
        <fullName evidence="2">K Homology domain-containing protein</fullName>
    </recommendedName>
</protein>
<accession>A0A7R9LZ10</accession>
<keyword evidence="1" id="KW-0694">RNA-binding</keyword>
<dbReference type="PANTHER" id="PTHR11208">
    <property type="entry name" value="RNA-BINDING PROTEIN RELATED"/>
    <property type="match status" value="1"/>
</dbReference>